<evidence type="ECO:0000313" key="3">
    <source>
        <dbReference type="Proteomes" id="UP000217289"/>
    </source>
</evidence>
<dbReference type="Proteomes" id="UP000217289">
    <property type="component" value="Chromosome"/>
</dbReference>
<keyword evidence="1" id="KW-0812">Transmembrane</keyword>
<dbReference type="RefSeq" id="WP_095981881.1">
    <property type="nucleotide sequence ID" value="NZ_CP022163.1"/>
</dbReference>
<accession>A0A250IQ87</accession>
<protein>
    <recommendedName>
        <fullName evidence="4">ActD-like protein</fullName>
    </recommendedName>
</protein>
<name>A0A250IQ87_9BACT</name>
<evidence type="ECO:0000313" key="2">
    <source>
        <dbReference type="EMBL" id="ATB33915.1"/>
    </source>
</evidence>
<gene>
    <name evidence="2" type="ORF">MEBOL_007416</name>
</gene>
<keyword evidence="1" id="KW-1133">Transmembrane helix</keyword>
<dbReference type="OrthoDB" id="371348at2"/>
<sequence length="260" mass="27154">MSTPHRTPDWLLERIALGELPPDELAEARARLAREPDGDARLAALEAENQALLARRPPAAVAREVEVRARRASPERRLLPALALVPVLAGLALLMVPPDPAPVGMSGGDSALTEVTRAKGLRPRLLVHRDGASGPEELAEKTLAQAGDVVQLSYVAGDAAYGAILSVDGRGVVTLHAPESGASALPLSSSGAHALPHAYALDDAPAFERFFFITSDQPFALEPVLAAARDLAASDDAHLVPLALPPGLGQTSFTLEKSAP</sequence>
<feature type="transmembrane region" description="Helical" evidence="1">
    <location>
        <begin position="78"/>
        <end position="96"/>
    </location>
</feature>
<reference evidence="2 3" key="1">
    <citation type="submission" date="2017-06" db="EMBL/GenBank/DDBJ databases">
        <authorList>
            <person name="Kim H.J."/>
            <person name="Triplett B.A."/>
        </authorList>
    </citation>
    <scope>NUCLEOTIDE SEQUENCE [LARGE SCALE GENOMIC DNA]</scope>
    <source>
        <strain evidence="2 3">DSM 14713</strain>
    </source>
</reference>
<dbReference type="KEGG" id="mbd:MEBOL_007416"/>
<dbReference type="AlphaFoldDB" id="A0A250IQ87"/>
<keyword evidence="1" id="KW-0472">Membrane</keyword>
<evidence type="ECO:0000256" key="1">
    <source>
        <dbReference type="SAM" id="Phobius"/>
    </source>
</evidence>
<keyword evidence="3" id="KW-1185">Reference proteome</keyword>
<dbReference type="EMBL" id="CP022163">
    <property type="protein sequence ID" value="ATB33915.1"/>
    <property type="molecule type" value="Genomic_DNA"/>
</dbReference>
<evidence type="ECO:0008006" key="4">
    <source>
        <dbReference type="Google" id="ProtNLM"/>
    </source>
</evidence>
<proteinExistence type="predicted"/>
<organism evidence="2 3">
    <name type="scientific">Melittangium boletus DSM 14713</name>
    <dbReference type="NCBI Taxonomy" id="1294270"/>
    <lineage>
        <taxon>Bacteria</taxon>
        <taxon>Pseudomonadati</taxon>
        <taxon>Myxococcota</taxon>
        <taxon>Myxococcia</taxon>
        <taxon>Myxococcales</taxon>
        <taxon>Cystobacterineae</taxon>
        <taxon>Archangiaceae</taxon>
        <taxon>Melittangium</taxon>
    </lineage>
</organism>